<dbReference type="GO" id="GO:0006094">
    <property type="term" value="P:gluconeogenesis"/>
    <property type="evidence" value="ECO:0007669"/>
    <property type="project" value="UniProtKB-UniRule"/>
</dbReference>
<keyword evidence="1 4" id="KW-0378">Hydrolase</keyword>
<dbReference type="KEGG" id="tsy:THSYN_00340"/>
<comment type="catalytic activity">
    <reaction evidence="4">
        <text>beta-D-fructose 1,6-bisphosphate + H2O = beta-D-fructose 6-phosphate + phosphate</text>
        <dbReference type="Rhea" id="RHEA:11064"/>
        <dbReference type="ChEBI" id="CHEBI:15377"/>
        <dbReference type="ChEBI" id="CHEBI:32966"/>
        <dbReference type="ChEBI" id="CHEBI:43474"/>
        <dbReference type="ChEBI" id="CHEBI:57634"/>
        <dbReference type="EC" id="3.1.3.11"/>
    </reaction>
</comment>
<keyword evidence="3 4" id="KW-0119">Carbohydrate metabolism</keyword>
<evidence type="ECO:0000256" key="3">
    <source>
        <dbReference type="ARBA" id="ARBA00023277"/>
    </source>
</evidence>
<dbReference type="RefSeq" id="WP_100917379.1">
    <property type="nucleotide sequence ID" value="NZ_CP020370.1"/>
</dbReference>
<name>A0A2K8U1U9_9GAMM</name>
<keyword evidence="6" id="KW-1185">Reference proteome</keyword>
<dbReference type="AlphaFoldDB" id="A0A2K8U1U9"/>
<evidence type="ECO:0000256" key="2">
    <source>
        <dbReference type="ARBA" id="ARBA00023211"/>
    </source>
</evidence>
<dbReference type="GO" id="GO:0042132">
    <property type="term" value="F:fructose 1,6-bisphosphate 1-phosphatase activity"/>
    <property type="evidence" value="ECO:0007669"/>
    <property type="project" value="UniProtKB-UniRule"/>
</dbReference>
<dbReference type="Proteomes" id="UP000232638">
    <property type="component" value="Chromosome"/>
</dbReference>
<dbReference type="Pfam" id="PF06874">
    <property type="entry name" value="FBPase_2"/>
    <property type="match status" value="1"/>
</dbReference>
<evidence type="ECO:0000256" key="4">
    <source>
        <dbReference type="HAMAP-Rule" id="MF_01854"/>
    </source>
</evidence>
<organism evidence="5 6">
    <name type="scientific">Candidatus Thiodictyon syntrophicum</name>
    <dbReference type="NCBI Taxonomy" id="1166950"/>
    <lineage>
        <taxon>Bacteria</taxon>
        <taxon>Pseudomonadati</taxon>
        <taxon>Pseudomonadota</taxon>
        <taxon>Gammaproteobacteria</taxon>
        <taxon>Chromatiales</taxon>
        <taxon>Chromatiaceae</taxon>
        <taxon>Thiodictyon</taxon>
    </lineage>
</organism>
<dbReference type="PIRSF" id="PIRSF000906">
    <property type="entry name" value="FBPtase_Bacill"/>
    <property type="match status" value="1"/>
</dbReference>
<keyword evidence="2 4" id="KW-0464">Manganese</keyword>
<dbReference type="UniPathway" id="UPA00138"/>
<reference evidence="5 6" key="1">
    <citation type="submission" date="2017-03" db="EMBL/GenBank/DDBJ databases">
        <title>Complete genome sequence of Candidatus 'Thiodictyon syntrophicum' sp. nov. strain Cad16T, a photolithoautotroph purple sulfur bacterium isolated from an alpine meromictic lake.</title>
        <authorList>
            <person name="Luedin S.M."/>
            <person name="Pothier J.F."/>
            <person name="Danza F."/>
            <person name="Storelli N."/>
            <person name="Wittwer M."/>
            <person name="Tonolla M."/>
        </authorList>
    </citation>
    <scope>NUCLEOTIDE SEQUENCE [LARGE SCALE GENOMIC DNA]</scope>
    <source>
        <strain evidence="5 6">Cad16T</strain>
    </source>
</reference>
<dbReference type="EC" id="3.1.3.11" evidence="4"/>
<protein>
    <recommendedName>
        <fullName evidence="4">Fructose-1,6-bisphosphatase class 3</fullName>
        <shortName evidence="4">FBPase class 3</shortName>
        <ecNumber evidence="4">3.1.3.11</ecNumber>
    </recommendedName>
    <alternativeName>
        <fullName evidence="4">D-fructose-1,6-bisphosphate 1-phosphohydrolase class 3</fullName>
    </alternativeName>
</protein>
<gene>
    <name evidence="4" type="primary">fbp</name>
    <name evidence="5" type="ORF">THSYN_00340</name>
</gene>
<comment type="similarity">
    <text evidence="4">Belongs to the FBPase class 3 family.</text>
</comment>
<comment type="cofactor">
    <cofactor evidence="4">
        <name>Mn(2+)</name>
        <dbReference type="ChEBI" id="CHEBI:29035"/>
    </cofactor>
</comment>
<proteinExistence type="inferred from homology"/>
<dbReference type="EMBL" id="CP020370">
    <property type="protein sequence ID" value="AUB79560.1"/>
    <property type="molecule type" value="Genomic_DNA"/>
</dbReference>
<evidence type="ECO:0000313" key="5">
    <source>
        <dbReference type="EMBL" id="AUB79560.1"/>
    </source>
</evidence>
<dbReference type="InterPro" id="IPR029052">
    <property type="entry name" value="Metallo-depent_PP-like"/>
</dbReference>
<dbReference type="HAMAP" id="MF_01854">
    <property type="entry name" value="FBPase_class3"/>
    <property type="match status" value="1"/>
</dbReference>
<dbReference type="OrthoDB" id="9779903at2"/>
<comment type="pathway">
    <text evidence="4">Carbohydrate biosynthesis; gluconeogenesis.</text>
</comment>
<dbReference type="SUPFAM" id="SSF56300">
    <property type="entry name" value="Metallo-dependent phosphatases"/>
    <property type="match status" value="1"/>
</dbReference>
<evidence type="ECO:0000256" key="1">
    <source>
        <dbReference type="ARBA" id="ARBA00022801"/>
    </source>
</evidence>
<accession>A0A2K8U1U9</accession>
<dbReference type="InterPro" id="IPR009164">
    <property type="entry name" value="FBPtase_class3"/>
</dbReference>
<sequence>MPNKDSDISLKYLNLLSEKHPSIQAASTAIINLTALLQLPKGTEHFLSDVHGEHEAFEHVVRNGAGSIWRKIEEMFGDALTKPERRNLATLIYYPELKGPLMLRSVADRDEWSRLTLIRLVRFCRSLTAKYRRETVRGFLHSHVADTIEELLYDQQGVESKTAYYQSQIDTIVATGSTLTFITTLAELIQRLAVARLHIIGDIYDRGPGAHIILDSLMQYHQVDIQWGNHDILWMGAAAGSEACIANVIRFSLRYGNMETLENGYGISMLPLASFALETYQDDPCELFIPKLPKDHNFTSQEIRLLAQMQKAITIIQFKLESQVIKRRPHYLMNDRLLLDQIDYARGVITLGGVEHPLRDTLFPTIDPAAPDALTPQEQSVMDKLLQSFLNSRKLQQHTRFLFANGSLYLVHDGNLLYHGCVAMNEDGEFRAFNVDGESFRGRTFLDRVDRLARQGYFDIDNPAQKQYGMDVMWFLWCAPQSPLFGKEKMATFERAFIADKATHVEQRNPYYSLRDTPQSARKILAEFGLDPDRGCIINGHVPVKVGKGESPIKANGRLIVIDGGFSRAYQKETGIAGYTLISNSRYLLLAAHQPFESTHKAVSEELDIDTATEVIATYPRRMLIGDTDRGREIQGQIDELHALLHAYREGLIKEHRLD</sequence>
<evidence type="ECO:0000313" key="6">
    <source>
        <dbReference type="Proteomes" id="UP000232638"/>
    </source>
</evidence>